<evidence type="ECO:0000313" key="2">
    <source>
        <dbReference type="EMBL" id="GAA4179300.1"/>
    </source>
</evidence>
<proteinExistence type="predicted"/>
<dbReference type="RefSeq" id="WP_344913584.1">
    <property type="nucleotide sequence ID" value="NZ_BAABAQ010000001.1"/>
</dbReference>
<dbReference type="Proteomes" id="UP001501251">
    <property type="component" value="Unassembled WGS sequence"/>
</dbReference>
<protein>
    <submittedName>
        <fullName evidence="2">Uncharacterized protein</fullName>
    </submittedName>
</protein>
<feature type="region of interest" description="Disordered" evidence="1">
    <location>
        <begin position="23"/>
        <end position="51"/>
    </location>
</feature>
<reference evidence="3" key="1">
    <citation type="journal article" date="2019" name="Int. J. Syst. Evol. Microbiol.">
        <title>The Global Catalogue of Microorganisms (GCM) 10K type strain sequencing project: providing services to taxonomists for standard genome sequencing and annotation.</title>
        <authorList>
            <consortium name="The Broad Institute Genomics Platform"/>
            <consortium name="The Broad Institute Genome Sequencing Center for Infectious Disease"/>
            <person name="Wu L."/>
            <person name="Ma J."/>
        </authorList>
    </citation>
    <scope>NUCLEOTIDE SEQUENCE [LARGE SCALE GENOMIC DNA]</scope>
    <source>
        <strain evidence="3">JCM 17388</strain>
    </source>
</reference>
<evidence type="ECO:0000313" key="3">
    <source>
        <dbReference type="Proteomes" id="UP001501251"/>
    </source>
</evidence>
<name>A0ABP8A7I1_9ACTN</name>
<comment type="caution">
    <text evidence="2">The sequence shown here is derived from an EMBL/GenBank/DDBJ whole genome shotgun (WGS) entry which is preliminary data.</text>
</comment>
<gene>
    <name evidence="2" type="ORF">GCM10022252_00610</name>
</gene>
<evidence type="ECO:0000256" key="1">
    <source>
        <dbReference type="SAM" id="MobiDB-lite"/>
    </source>
</evidence>
<accession>A0ABP8A7I1</accession>
<sequence>MTAGTGGAGRGEFTFDIDIEAEPAKLDGGWRSPRPTRVTESGLAPKPRAKV</sequence>
<dbReference type="EMBL" id="BAABAQ010000001">
    <property type="protein sequence ID" value="GAA4179300.1"/>
    <property type="molecule type" value="Genomic_DNA"/>
</dbReference>
<keyword evidence="3" id="KW-1185">Reference proteome</keyword>
<organism evidence="2 3">
    <name type="scientific">Streptosporangium oxazolinicum</name>
    <dbReference type="NCBI Taxonomy" id="909287"/>
    <lineage>
        <taxon>Bacteria</taxon>
        <taxon>Bacillati</taxon>
        <taxon>Actinomycetota</taxon>
        <taxon>Actinomycetes</taxon>
        <taxon>Streptosporangiales</taxon>
        <taxon>Streptosporangiaceae</taxon>
        <taxon>Streptosporangium</taxon>
    </lineage>
</organism>